<accession>A0A4R6A3N6</accession>
<evidence type="ECO:0000313" key="1">
    <source>
        <dbReference type="EMBL" id="TDL78251.1"/>
    </source>
</evidence>
<dbReference type="SUPFAM" id="SSF53067">
    <property type="entry name" value="Actin-like ATPase domain"/>
    <property type="match status" value="1"/>
</dbReference>
<dbReference type="AlphaFoldDB" id="A0A4R6A3N6"/>
<comment type="caution">
    <text evidence="1">The sequence shown here is derived from an EMBL/GenBank/DDBJ whole genome shotgun (WGS) entry which is preliminary data.</text>
</comment>
<dbReference type="RefSeq" id="WP_133397161.1">
    <property type="nucleotide sequence ID" value="NZ_SNAA01000012.1"/>
</dbReference>
<dbReference type="GO" id="GO:0004396">
    <property type="term" value="F:hexokinase activity"/>
    <property type="evidence" value="ECO:0007669"/>
    <property type="project" value="TreeGrafter"/>
</dbReference>
<dbReference type="PANTHER" id="PTHR18964">
    <property type="entry name" value="ROK (REPRESSOR, ORF, KINASE) FAMILY"/>
    <property type="match status" value="1"/>
</dbReference>
<organism evidence="1 2">
    <name type="scientific">Palleronia sediminis</name>
    <dbReference type="NCBI Taxonomy" id="2547833"/>
    <lineage>
        <taxon>Bacteria</taxon>
        <taxon>Pseudomonadati</taxon>
        <taxon>Pseudomonadota</taxon>
        <taxon>Alphaproteobacteria</taxon>
        <taxon>Rhodobacterales</taxon>
        <taxon>Roseobacteraceae</taxon>
        <taxon>Palleronia</taxon>
    </lineage>
</organism>
<dbReference type="PANTHER" id="PTHR18964:SF174">
    <property type="entry name" value="D-ALLOSE KINASE-RELATED"/>
    <property type="match status" value="1"/>
</dbReference>
<dbReference type="EMBL" id="SNAA01000012">
    <property type="protein sequence ID" value="TDL78251.1"/>
    <property type="molecule type" value="Genomic_DNA"/>
</dbReference>
<dbReference type="InterPro" id="IPR049874">
    <property type="entry name" value="ROK_cs"/>
</dbReference>
<dbReference type="Proteomes" id="UP000295701">
    <property type="component" value="Unassembled WGS sequence"/>
</dbReference>
<gene>
    <name evidence="1" type="ORF">E2L08_11125</name>
</gene>
<dbReference type="OrthoDB" id="9810372at2"/>
<proteinExistence type="predicted"/>
<dbReference type="Pfam" id="PF00480">
    <property type="entry name" value="ROK"/>
    <property type="match status" value="1"/>
</dbReference>
<sequence>MKHAPSAAQRILVADIGGSFVRMAATGTGPGDIGAVQSRPTPTDDFAAFLDALSDLARGLSAGVEPTAPLILATAGLCDAAAGTIQAANIPCLAGQPVARLLSQRLGRPVGVLNDADAFALAEAVQGAGRGHRVVFGAIIGTGIGGGLVVDGRPVRGHGGLVGEWGHGPVANRIPETLGRPLERIRCGCGQYGCADTFGGARGLERLHAMTGHPPATSREITVRWRDGDPEAARTIALWAEMLSEPLALAVNITGASIVATGGGLGRDEALMATLDRALRLRILSRHEGPILHPGRIEQAALTGGAILGQQMRQSL</sequence>
<keyword evidence="2" id="KW-1185">Reference proteome</keyword>
<dbReference type="Gene3D" id="3.30.420.40">
    <property type="match status" value="2"/>
</dbReference>
<dbReference type="InterPro" id="IPR000600">
    <property type="entry name" value="ROK"/>
</dbReference>
<name>A0A4R6A3N6_9RHOB</name>
<dbReference type="InterPro" id="IPR043129">
    <property type="entry name" value="ATPase_NBD"/>
</dbReference>
<evidence type="ECO:0000313" key="2">
    <source>
        <dbReference type="Proteomes" id="UP000295701"/>
    </source>
</evidence>
<dbReference type="PROSITE" id="PS01125">
    <property type="entry name" value="ROK"/>
    <property type="match status" value="1"/>
</dbReference>
<reference evidence="1 2" key="1">
    <citation type="submission" date="2019-03" db="EMBL/GenBank/DDBJ databases">
        <title>Primorskyibacter sp. SS33 isolated from sediments.</title>
        <authorList>
            <person name="Xunke S."/>
        </authorList>
    </citation>
    <scope>NUCLEOTIDE SEQUENCE [LARGE SCALE GENOMIC DNA]</scope>
    <source>
        <strain evidence="1 2">SS33</strain>
    </source>
</reference>
<protein>
    <submittedName>
        <fullName evidence="1">ROK family protein</fullName>
    </submittedName>
</protein>